<evidence type="ECO:0000259" key="2">
    <source>
        <dbReference type="Pfam" id="PF01882"/>
    </source>
</evidence>
<name>A0A1N6WFX7_9EURY</name>
<evidence type="ECO:0000313" key="3">
    <source>
        <dbReference type="EMBL" id="SIQ88886.1"/>
    </source>
</evidence>
<organism evidence="3 4">
    <name type="scientific">Haladaptatus litoreus</name>
    <dbReference type="NCBI Taxonomy" id="553468"/>
    <lineage>
        <taxon>Archaea</taxon>
        <taxon>Methanobacteriati</taxon>
        <taxon>Methanobacteriota</taxon>
        <taxon>Stenosarchaea group</taxon>
        <taxon>Halobacteria</taxon>
        <taxon>Halobacteriales</taxon>
        <taxon>Haladaptataceae</taxon>
        <taxon>Haladaptatus</taxon>
    </lineage>
</organism>
<dbReference type="PANTHER" id="PTHR33608">
    <property type="entry name" value="BLL2464 PROTEIN"/>
    <property type="match status" value="1"/>
</dbReference>
<reference evidence="4" key="1">
    <citation type="submission" date="2017-01" db="EMBL/GenBank/DDBJ databases">
        <authorList>
            <person name="Varghese N."/>
            <person name="Submissions S."/>
        </authorList>
    </citation>
    <scope>NUCLEOTIDE SEQUENCE [LARGE SCALE GENOMIC DNA]</scope>
    <source>
        <strain evidence="4">CGMCC 1.7737</strain>
    </source>
</reference>
<evidence type="ECO:0000259" key="1">
    <source>
        <dbReference type="Pfam" id="PF01345"/>
    </source>
</evidence>
<gene>
    <name evidence="3" type="ORF">SAMN05421858_0702</name>
</gene>
<proteinExistence type="predicted"/>
<dbReference type="InterPro" id="IPR001434">
    <property type="entry name" value="OmcB-like_DUF11"/>
</dbReference>
<dbReference type="EMBL" id="FTNO01000001">
    <property type="protein sequence ID" value="SIQ88886.1"/>
    <property type="molecule type" value="Genomic_DNA"/>
</dbReference>
<feature type="domain" description="DUF58" evidence="2">
    <location>
        <begin position="199"/>
        <end position="349"/>
    </location>
</feature>
<dbReference type="Proteomes" id="UP000186914">
    <property type="component" value="Unassembled WGS sequence"/>
</dbReference>
<dbReference type="RefSeq" id="WP_076427967.1">
    <property type="nucleotide sequence ID" value="NZ_FTNO01000001.1"/>
</dbReference>
<keyword evidence="4" id="KW-1185">Reference proteome</keyword>
<dbReference type="Pfam" id="PF01345">
    <property type="entry name" value="DUF11"/>
    <property type="match status" value="1"/>
</dbReference>
<dbReference type="AlphaFoldDB" id="A0A1N6WFX7"/>
<dbReference type="Pfam" id="PF01882">
    <property type="entry name" value="DUF58"/>
    <property type="match status" value="1"/>
</dbReference>
<dbReference type="PANTHER" id="PTHR33608:SF6">
    <property type="entry name" value="BLL2464 PROTEIN"/>
    <property type="match status" value="1"/>
</dbReference>
<sequence>MTVRETNRWYGVSAIALLAAAVGTIFGSPETLLAGVIGVAFAAYARTATPPETTLDLARTVSDPEPQPGDEIQIEVEIENTGENTLPDIRVIDGVPDGLRVTAGSPRLGTALRPGKKAVFSYTVESVRGEHTFALAQVLVRDFSGAVEHEFELEDVTTITCTPQFATTAEDVPLREQTIRHTGRIATREGGTGVEFFATREYRPGDPLSRIDWKRKARTGELTTVEFREEQTATVVLLVDVRADAYLTHDSDDPGAVEHSVRAVGDAFSALLDNGDRVGIAAFGPEELWLSPGTGEYHRAEARELLSHAEAFSRKPPEGSFYSTLKLRWLRRRLPSDAQVVFFSPLCDSFALEIPRRLDAMGHAMTVISPDPTSDGTTGQRLAWAERQHRLQSLRASGIRVVDWNTDDSLGITMARANRRWRR</sequence>
<protein>
    <submittedName>
        <fullName evidence="3">Conserved repeat domain-containing protein</fullName>
    </submittedName>
</protein>
<feature type="domain" description="DUF11" evidence="1">
    <location>
        <begin position="55"/>
        <end position="111"/>
    </location>
</feature>
<dbReference type="InterPro" id="IPR047589">
    <property type="entry name" value="DUF11_rpt"/>
</dbReference>
<dbReference type="InterPro" id="IPR002881">
    <property type="entry name" value="DUF58"/>
</dbReference>
<dbReference type="OrthoDB" id="31512at2157"/>
<dbReference type="NCBIfam" id="TIGR01451">
    <property type="entry name" value="B_ant_repeat"/>
    <property type="match status" value="1"/>
</dbReference>
<accession>A0A1N6WFX7</accession>
<evidence type="ECO:0000313" key="4">
    <source>
        <dbReference type="Proteomes" id="UP000186914"/>
    </source>
</evidence>